<protein>
    <recommendedName>
        <fullName evidence="4">Phosphate ABC transporter substrate-binding protein</fullName>
    </recommendedName>
</protein>
<organism evidence="2 3">
    <name type="scientific">Duganella vulcania</name>
    <dbReference type="NCBI Taxonomy" id="2692166"/>
    <lineage>
        <taxon>Bacteria</taxon>
        <taxon>Pseudomonadati</taxon>
        <taxon>Pseudomonadota</taxon>
        <taxon>Betaproteobacteria</taxon>
        <taxon>Burkholderiales</taxon>
        <taxon>Oxalobacteraceae</taxon>
        <taxon>Telluria group</taxon>
        <taxon>Duganella</taxon>
    </lineage>
</organism>
<feature type="signal peptide" evidence="1">
    <location>
        <begin position="1"/>
        <end position="30"/>
    </location>
</feature>
<reference evidence="2 3" key="1">
    <citation type="submission" date="2020-01" db="EMBL/GenBank/DDBJ databases">
        <title>Novel species isolated from a subtropical stream in China.</title>
        <authorList>
            <person name="Lu H."/>
        </authorList>
    </citation>
    <scope>NUCLEOTIDE SEQUENCE [LARGE SCALE GENOMIC DNA]</scope>
    <source>
        <strain evidence="2 3">FT82W</strain>
    </source>
</reference>
<dbReference type="Gene3D" id="3.40.190.10">
    <property type="entry name" value="Periplasmic binding protein-like II"/>
    <property type="match status" value="1"/>
</dbReference>
<dbReference type="RefSeq" id="WP_161099438.1">
    <property type="nucleotide sequence ID" value="NZ_WWCW01000135.1"/>
</dbReference>
<proteinExistence type="predicted"/>
<dbReference type="AlphaFoldDB" id="A0A845G9Y6"/>
<keyword evidence="1" id="KW-0732">Signal</keyword>
<accession>A0A845G9Y6</accession>
<dbReference type="Proteomes" id="UP000470302">
    <property type="component" value="Unassembled WGS sequence"/>
</dbReference>
<feature type="chain" id="PRO_5032278015" description="Phosphate ABC transporter substrate-binding protein" evidence="1">
    <location>
        <begin position="31"/>
        <end position="143"/>
    </location>
</feature>
<evidence type="ECO:0008006" key="4">
    <source>
        <dbReference type="Google" id="ProtNLM"/>
    </source>
</evidence>
<sequence>MDLQLLFTRRRLALWLAAAALGGATLTARAELAIIVNPQNPATRMFPSQAAQFFLGGSVQFTPVEQAEGSPLRAEFCKKVLEKSPAQVEAIWSKIVFTGKGKAPKEYKSSAEVKKAVADNVSAIGYIEKSAVDDTVKVVAIVP</sequence>
<comment type="caution">
    <text evidence="2">The sequence shown here is derived from an EMBL/GenBank/DDBJ whole genome shotgun (WGS) entry which is preliminary data.</text>
</comment>
<name>A0A845G9Y6_9BURK</name>
<dbReference type="SUPFAM" id="SSF53850">
    <property type="entry name" value="Periplasmic binding protein-like II"/>
    <property type="match status" value="1"/>
</dbReference>
<gene>
    <name evidence="2" type="ORF">GTP91_26445</name>
</gene>
<dbReference type="EMBL" id="WWCW01000135">
    <property type="protein sequence ID" value="MYM90701.1"/>
    <property type="molecule type" value="Genomic_DNA"/>
</dbReference>
<evidence type="ECO:0000313" key="2">
    <source>
        <dbReference type="EMBL" id="MYM90701.1"/>
    </source>
</evidence>
<evidence type="ECO:0000256" key="1">
    <source>
        <dbReference type="SAM" id="SignalP"/>
    </source>
</evidence>
<evidence type="ECO:0000313" key="3">
    <source>
        <dbReference type="Proteomes" id="UP000470302"/>
    </source>
</evidence>